<evidence type="ECO:0000256" key="11">
    <source>
        <dbReference type="SAM" id="MobiDB-lite"/>
    </source>
</evidence>
<dbReference type="Gene3D" id="3.80.10.10">
    <property type="entry name" value="Ribonuclease Inhibitor"/>
    <property type="match status" value="3"/>
</dbReference>
<organism evidence="15 16">
    <name type="scientific">Acacia crassicarpa</name>
    <name type="common">northern wattle</name>
    <dbReference type="NCBI Taxonomy" id="499986"/>
    <lineage>
        <taxon>Eukaryota</taxon>
        <taxon>Viridiplantae</taxon>
        <taxon>Streptophyta</taxon>
        <taxon>Embryophyta</taxon>
        <taxon>Tracheophyta</taxon>
        <taxon>Spermatophyta</taxon>
        <taxon>Magnoliopsida</taxon>
        <taxon>eudicotyledons</taxon>
        <taxon>Gunneridae</taxon>
        <taxon>Pentapetalae</taxon>
        <taxon>rosids</taxon>
        <taxon>fabids</taxon>
        <taxon>Fabales</taxon>
        <taxon>Fabaceae</taxon>
        <taxon>Caesalpinioideae</taxon>
        <taxon>mimosoid clade</taxon>
        <taxon>Acacieae</taxon>
        <taxon>Acacia</taxon>
    </lineage>
</organism>
<dbReference type="InterPro" id="IPR000719">
    <property type="entry name" value="Prot_kinase_dom"/>
</dbReference>
<evidence type="ECO:0000256" key="4">
    <source>
        <dbReference type="ARBA" id="ARBA00022692"/>
    </source>
</evidence>
<dbReference type="InterPro" id="IPR013210">
    <property type="entry name" value="LRR_N_plant-typ"/>
</dbReference>
<dbReference type="InterPro" id="IPR055414">
    <property type="entry name" value="LRR_R13L4/SHOC2-like"/>
</dbReference>
<evidence type="ECO:0000256" key="12">
    <source>
        <dbReference type="SAM" id="Phobius"/>
    </source>
</evidence>
<evidence type="ECO:0000256" key="2">
    <source>
        <dbReference type="ARBA" id="ARBA00004479"/>
    </source>
</evidence>
<feature type="chain" id="PRO_5042056115" description="Protein kinase domain-containing protein" evidence="13">
    <location>
        <begin position="26"/>
        <end position="903"/>
    </location>
</feature>
<evidence type="ECO:0000313" key="15">
    <source>
        <dbReference type="EMBL" id="KAK4284716.1"/>
    </source>
</evidence>
<dbReference type="Pfam" id="PF23598">
    <property type="entry name" value="LRR_14"/>
    <property type="match status" value="1"/>
</dbReference>
<protein>
    <recommendedName>
        <fullName evidence="14">Protein kinase domain-containing protein</fullName>
    </recommendedName>
</protein>
<accession>A0AAE1N9U3</accession>
<dbReference type="InterPro" id="IPR001611">
    <property type="entry name" value="Leu-rich_rpt"/>
</dbReference>
<dbReference type="Gene3D" id="1.10.510.10">
    <property type="entry name" value="Transferase(Phosphotransferase) domain 1"/>
    <property type="match status" value="1"/>
</dbReference>
<feature type="transmembrane region" description="Helical" evidence="12">
    <location>
        <begin position="444"/>
        <end position="469"/>
    </location>
</feature>
<keyword evidence="5 13" id="KW-0732">Signal</keyword>
<dbReference type="FunFam" id="3.80.10.10:FF:001128">
    <property type="entry name" value="Probable LRR receptor-like serine/threonine-protein kinase At2g16250"/>
    <property type="match status" value="1"/>
</dbReference>
<dbReference type="Gene3D" id="3.30.200.20">
    <property type="entry name" value="Phosphorylase Kinase, domain 1"/>
    <property type="match status" value="1"/>
</dbReference>
<dbReference type="Pfam" id="PF08263">
    <property type="entry name" value="LRRNT_2"/>
    <property type="match status" value="1"/>
</dbReference>
<dbReference type="FunFam" id="1.10.510.10:FF:000448">
    <property type="entry name" value="Putative LRR receptor-like serine/threonine-protein kinase"/>
    <property type="match status" value="1"/>
</dbReference>
<gene>
    <name evidence="15" type="ORF">QN277_001507</name>
</gene>
<dbReference type="SMART" id="SM00369">
    <property type="entry name" value="LRR_TYP"/>
    <property type="match status" value="6"/>
</dbReference>
<dbReference type="PROSITE" id="PS51450">
    <property type="entry name" value="LRR"/>
    <property type="match status" value="1"/>
</dbReference>
<reference evidence="15" key="1">
    <citation type="submission" date="2023-10" db="EMBL/GenBank/DDBJ databases">
        <title>Chromosome-level genome of the transformable northern wattle, Acacia crassicarpa.</title>
        <authorList>
            <person name="Massaro I."/>
            <person name="Sinha N.R."/>
            <person name="Poethig S."/>
            <person name="Leichty A.R."/>
        </authorList>
    </citation>
    <scope>NUCLEOTIDE SEQUENCE</scope>
    <source>
        <strain evidence="15">Acra3RX</strain>
        <tissue evidence="15">Leaf</tissue>
    </source>
</reference>
<dbReference type="InterPro" id="IPR032675">
    <property type="entry name" value="LRR_dom_sf"/>
</dbReference>
<keyword evidence="8 12" id="KW-0472">Membrane</keyword>
<dbReference type="FunFam" id="3.30.200.20:FF:000433">
    <property type="entry name" value="Predicted protein"/>
    <property type="match status" value="1"/>
</dbReference>
<dbReference type="InterPro" id="IPR011009">
    <property type="entry name" value="Kinase-like_dom_sf"/>
</dbReference>
<evidence type="ECO:0000256" key="6">
    <source>
        <dbReference type="ARBA" id="ARBA00022737"/>
    </source>
</evidence>
<evidence type="ECO:0000256" key="1">
    <source>
        <dbReference type="ARBA" id="ARBA00004162"/>
    </source>
</evidence>
<dbReference type="InterPro" id="IPR001245">
    <property type="entry name" value="Ser-Thr/Tyr_kinase_cat_dom"/>
</dbReference>
<dbReference type="PANTHER" id="PTHR27000">
    <property type="entry name" value="LEUCINE-RICH REPEAT RECEPTOR-LIKE PROTEIN KINASE FAMILY PROTEIN-RELATED"/>
    <property type="match status" value="1"/>
</dbReference>
<dbReference type="Pfam" id="PF07714">
    <property type="entry name" value="PK_Tyr_Ser-Thr"/>
    <property type="match status" value="1"/>
</dbReference>
<feature type="compositionally biased region" description="Gly residues" evidence="11">
    <location>
        <begin position="865"/>
        <end position="876"/>
    </location>
</feature>
<dbReference type="GO" id="GO:0005524">
    <property type="term" value="F:ATP binding"/>
    <property type="evidence" value="ECO:0007669"/>
    <property type="project" value="InterPro"/>
</dbReference>
<keyword evidence="4 12" id="KW-0812">Transmembrane</keyword>
<proteinExistence type="predicted"/>
<dbReference type="GO" id="GO:0004674">
    <property type="term" value="F:protein serine/threonine kinase activity"/>
    <property type="evidence" value="ECO:0007669"/>
    <property type="project" value="UniProtKB-EC"/>
</dbReference>
<keyword evidence="9" id="KW-0675">Receptor</keyword>
<feature type="signal peptide" evidence="13">
    <location>
        <begin position="1"/>
        <end position="25"/>
    </location>
</feature>
<dbReference type="PANTHER" id="PTHR27000:SF775">
    <property type="entry name" value="PLANT INTRACELLULAR RAS-GROUP-RELATED LRR PROTEIN 3"/>
    <property type="match status" value="1"/>
</dbReference>
<keyword evidence="3" id="KW-0433">Leucine-rich repeat</keyword>
<dbReference type="FunFam" id="3.80.10.10:FF:000383">
    <property type="entry name" value="Leucine-rich repeat receptor protein kinase EMS1"/>
    <property type="match status" value="1"/>
</dbReference>
<comment type="caution">
    <text evidence="15">The sequence shown here is derived from an EMBL/GenBank/DDBJ whole genome shotgun (WGS) entry which is preliminary data.</text>
</comment>
<evidence type="ECO:0000256" key="5">
    <source>
        <dbReference type="ARBA" id="ARBA00022729"/>
    </source>
</evidence>
<dbReference type="SUPFAM" id="SSF52058">
    <property type="entry name" value="L domain-like"/>
    <property type="match status" value="1"/>
</dbReference>
<evidence type="ECO:0000313" key="16">
    <source>
        <dbReference type="Proteomes" id="UP001293593"/>
    </source>
</evidence>
<keyword evidence="10" id="KW-0325">Glycoprotein</keyword>
<dbReference type="Proteomes" id="UP001293593">
    <property type="component" value="Unassembled WGS sequence"/>
</dbReference>
<dbReference type="AlphaFoldDB" id="A0AAE1N9U3"/>
<keyword evidence="16" id="KW-1185">Reference proteome</keyword>
<dbReference type="EMBL" id="JAWXYG010000001">
    <property type="protein sequence ID" value="KAK4284716.1"/>
    <property type="molecule type" value="Genomic_DNA"/>
</dbReference>
<evidence type="ECO:0000256" key="10">
    <source>
        <dbReference type="ARBA" id="ARBA00023180"/>
    </source>
</evidence>
<feature type="region of interest" description="Disordered" evidence="11">
    <location>
        <begin position="845"/>
        <end position="903"/>
    </location>
</feature>
<evidence type="ECO:0000256" key="9">
    <source>
        <dbReference type="ARBA" id="ARBA00023170"/>
    </source>
</evidence>
<sequence length="903" mass="98494">MVDRRRSLVSLGFFFFSLLFQFTFEQITPLNSSIELAALFDLRSSLGLRSREWPRKVDPCSFWKGVTCENGRVIGINISGFRRTRLGRVNPQFSVQGLANLTLLQSFNASNFLLPGSIPDWFGLQLSSLKVLDLRSCSVNGAIPSSIGNLTNLTSLYLSDNHLTGIIPDSLGQLLSLSVVNFSRNSLSGTIPTSFVSLGNLSSLDISNNFLSGSIPPGIGALTRLQYLNLSGNSLMASIPSQLGNLSSLVDLDLSSNSLTGGVPPELRGPRSLQRMILSNNMLDGLLSGNLFPTLSQLQVVVLRHNNFTGDLPDALWSLPRLSYLDLSDNNFTGMLPNSSSNQNATAAMLNISNNMFYGNLSPIIRRFSVIDLSSNYFEGKILDSMLNISLNTNCLQNVSNQRTAGECASFYAERGLTFDNFGRPNSTGPPVPESSRKSNRDKIILAAVLGGFGLLVILLLLLVLFLLCAHKRRNSSQRGNGVGPAPAGSSPPPPGMSINFINVGDSFTIQQLLQATGDFSDANLIKHGHSGDLFNGVLESSVPVVIKRIDVRTTKKDSYLVELDLFSKISHTRFVPLLGHCLDNENEKFLVYKHMPNGDLANSLYYKKSTSEDGTLQSLDWITRLKIAIGAAEALTYLHHECNPPFVHRDIQASSILLDDKYEVRLGSLSEVCTQEGDSHQSKITRLLRLPQSSDPGTSGSSTSNCAHDVYCFGKILLELVTGKIGISASSDAEFKEWLDQMLPFISIYEKELVAKIVDPSLVVDEDFLEEVWAIAIVARSCLNPKPSRRPPMRYILKALENPFKVVREESAGSSRLRATSSRGSWNAVLFGSWRQSSDVTAIPTASGSKVEGGSSLKHSGTTGSQGSGNNGGGSSSRRRHSNEIFPEPSNIQDIERPEQQE</sequence>
<comment type="subcellular location">
    <subcellularLocation>
        <location evidence="1">Cell membrane</location>
        <topology evidence="1">Single-pass membrane protein</topology>
    </subcellularLocation>
    <subcellularLocation>
        <location evidence="2">Membrane</location>
        <topology evidence="2">Single-pass type I membrane protein</topology>
    </subcellularLocation>
</comment>
<evidence type="ECO:0000256" key="8">
    <source>
        <dbReference type="ARBA" id="ARBA00023136"/>
    </source>
</evidence>
<feature type="region of interest" description="Disordered" evidence="11">
    <location>
        <begin position="475"/>
        <end position="495"/>
    </location>
</feature>
<evidence type="ECO:0000256" key="13">
    <source>
        <dbReference type="SAM" id="SignalP"/>
    </source>
</evidence>
<feature type="domain" description="Protein kinase" evidence="14">
    <location>
        <begin position="520"/>
        <end position="806"/>
    </location>
</feature>
<evidence type="ECO:0000256" key="3">
    <source>
        <dbReference type="ARBA" id="ARBA00022614"/>
    </source>
</evidence>
<dbReference type="PROSITE" id="PS50011">
    <property type="entry name" value="PROTEIN_KINASE_DOM"/>
    <property type="match status" value="1"/>
</dbReference>
<keyword evidence="7 12" id="KW-1133">Transmembrane helix</keyword>
<keyword evidence="6" id="KW-0677">Repeat</keyword>
<evidence type="ECO:0000256" key="7">
    <source>
        <dbReference type="ARBA" id="ARBA00022989"/>
    </source>
</evidence>
<dbReference type="GO" id="GO:0005886">
    <property type="term" value="C:plasma membrane"/>
    <property type="evidence" value="ECO:0007669"/>
    <property type="project" value="UniProtKB-SubCell"/>
</dbReference>
<dbReference type="InterPro" id="IPR003591">
    <property type="entry name" value="Leu-rich_rpt_typical-subtyp"/>
</dbReference>
<name>A0AAE1N9U3_9FABA</name>
<evidence type="ECO:0000259" key="14">
    <source>
        <dbReference type="PROSITE" id="PS50011"/>
    </source>
</evidence>
<dbReference type="SUPFAM" id="SSF56112">
    <property type="entry name" value="Protein kinase-like (PK-like)"/>
    <property type="match status" value="1"/>
</dbReference>
<dbReference type="FunFam" id="3.80.10.10:FF:000561">
    <property type="entry name" value="Probable LRR receptor-like serine/threonine-protein kinase At2g16250"/>
    <property type="match status" value="1"/>
</dbReference>